<sequence>MVFMHCTLQQTTAEKSPGAYFLPEFALSPQGSFLEDTTGEQFLTYRYDDQTSRNTHSDEDKDGNWDAWGDWSDCSRTCGGGASYSLRRCLTGRNCEGQNIRYKTCSNHAVGCDRQLGSNAKEDNCGVCAGDGSTCRLVRGQSKSHVSPEKREENVIAVPLGSRSVRITVKGPAHLFIESKTLQGSKGEHSFNSPGVFVVENTTVEFQRGSERQTFKIPGPLMADFIFKTRYTAAKDSVVQFFFYQPISHQWRQTDFFPCTVTCGGGYQLNSAECVDIRLKRVVPDHYCHYYPENVKPKPKLKECSMDPCPSSDGFKEIMPYDHFQPLPRWEHNPWTACSVSCGGGIQRRSFVCVEESMHGEVLQVEEWKCMYAPKPKVMQTCNLFDCPKWIAMEWSQCTVTCGRGLRYRVVLCINHRGEHVGGCNPQLKLHIKEECVIPIPCYKPKEKSPVEAKLPWLKQAQELEETRIATEEPTFIPEPWSACSTTCGPGVQVREVKCRVLLTFTQTETELPEEECEGPKLPTERPCLLEACDESLASRELDIPLPEDSEMTYDWEYAGFTPCTATCLGGHQEAIAVCLHIQTQQTVNDSLCDMVHRPPAMSQTCNTEPCPPRWHVSSWGPCSATCGVGIQTRDVYCLHPGETPAPPEECRDEKPHALQACNQFDCPPGWHIEEWQQCSRTCGGGTQNRRVTCRQLLTDGSFLNLSDELCQGPKASSHKSCARTDCPPHLAVGDWSKCSVSCGVGIQRRKQVCQRLTAKGRLVPLSEMMCRDLPGLPLVRSCQMPECSKIKSEMKTKLGEQGPQILSVQRVYIQTREEKRINLTIGSRAYLLPNTSVIIKCPVRRFQKSLIQWEKDGRCLQNSKRLGITKSGSLKIHSLATPDIGVYRCIAGSAQETVVLKLIGTDNRLIARPALREPMWEYPGMDHNEANSLGVTWHKMRQMWNNKNDLYLDDDYISNQPFLRALLGHCSSSAGNTNSWDLKNKQFEAAVKQGAYSMDTAQFDELIRNMSQLMETGEVSDDLASQLIYQLVAELAKAQPTHMQWWGIQEEMPPAAQLRGETGSVSQSSNAKNSGKLTFKPKGPVLMRQSQPPSISFNKTINSRIGNTVYITKRTEVINILCDLITPGEATYTWTKDGTLLQPSVKIIFDGTGKIQIQNPTRKEQGIYECSVANHLGSDVESSSVLYAEAPVILSIERNITKPEHNHLSVTVGGIVEAALGANVTIRCPVKGVPQPNITWLKRGGSLSGNVSLLFNGSLLLQNVSLENEGTYVCTATNALGKAVATSVLHLLERRWPESKIVFPQGRKKYVLQATNTRTNSNDPTGEPLPQEPFWEPGNWSHCSATCGHLGARIQRPQCVMAIGQEVSEALCDHLQKPLAGFQPCNIRDCPARWFTSMWSQCSVSCGEGYHSRQVMCKQTKANGTVQVVSPRACAPKDRPLGRKPCFGHPCVQWEPGNQCPGRCMGHAVRMQQHHTACQHNGSDSNCDDRRRPALRRNCTSGACDVCWHAGPWKPCTAACGRGLQSRKVDCIHTRSCKPVAERHCVQKKKPVSWRHCLGPSCDRDCTDTTHYCMFVKHLNLCSLDLYKQRCCQSCQEG</sequence>
<dbReference type="GO" id="GO:0031012">
    <property type="term" value="C:extracellular matrix"/>
    <property type="evidence" value="ECO:0007669"/>
    <property type="project" value="TreeGrafter"/>
</dbReference>
<keyword evidence="4" id="KW-0732">Signal</keyword>
<dbReference type="Proteomes" id="UP000029965">
    <property type="component" value="Chromosome 29"/>
</dbReference>
<dbReference type="FunFam" id="2.60.40.10:FF:000487">
    <property type="entry name" value="ADAMTS-like 3 isoform 1"/>
    <property type="match status" value="1"/>
</dbReference>
<dbReference type="Gene3D" id="2.60.120.830">
    <property type="match status" value="1"/>
</dbReference>
<dbReference type="PROSITE" id="PS50092">
    <property type="entry name" value="TSP1"/>
    <property type="match status" value="10"/>
</dbReference>
<dbReference type="PANTHER" id="PTHR13723">
    <property type="entry name" value="ADAMTS A DISINTEGRIN AND METALLOPROTEASE WITH THROMBOSPONDIN MOTIFS PROTEASE"/>
    <property type="match status" value="1"/>
</dbReference>
<dbReference type="Ensembl" id="ENSCSAT00000015402.1">
    <property type="protein sequence ID" value="ENSCSAP00000013343.1"/>
    <property type="gene ID" value="ENSCSAG00000017309.1"/>
</dbReference>
<reference evidence="11" key="3">
    <citation type="submission" date="2025-09" db="UniProtKB">
        <authorList>
            <consortium name="Ensembl"/>
        </authorList>
    </citation>
    <scope>IDENTIFICATION</scope>
</reference>
<dbReference type="Pfam" id="PF19030">
    <property type="entry name" value="TSP1_ADAMTS"/>
    <property type="match status" value="11"/>
</dbReference>
<feature type="compositionally biased region" description="Polar residues" evidence="8">
    <location>
        <begin position="1064"/>
        <end position="1077"/>
    </location>
</feature>
<dbReference type="EMBL" id="AQIB01129015">
    <property type="status" value="NOT_ANNOTATED_CDS"/>
    <property type="molecule type" value="Genomic_DNA"/>
</dbReference>
<dbReference type="FunFam" id="2.60.40.10:FF:001250">
    <property type="entry name" value="ADAMTS like 3"/>
    <property type="match status" value="1"/>
</dbReference>
<dbReference type="FunFam" id="2.20.100.10:FF:000005">
    <property type="entry name" value="ADAM metallopeptidase with thrombospondin type 1 motif 9"/>
    <property type="match status" value="1"/>
</dbReference>
<dbReference type="FunFam" id="2.20.100.10:FF:000086">
    <property type="entry name" value="ADAMTS like 3"/>
    <property type="match status" value="1"/>
</dbReference>
<protein>
    <submittedName>
        <fullName evidence="11">ADAMTS like 3</fullName>
    </submittedName>
</protein>
<gene>
    <name evidence="11" type="primary">ADAMTSL3</name>
</gene>
<dbReference type="EMBL" id="AQIB01129018">
    <property type="status" value="NOT_ANNOTATED_CDS"/>
    <property type="molecule type" value="Genomic_DNA"/>
</dbReference>
<dbReference type="GeneTree" id="ENSGT00940000158143"/>
<dbReference type="InterPro" id="IPR003599">
    <property type="entry name" value="Ig_sub"/>
</dbReference>
<evidence type="ECO:0000256" key="8">
    <source>
        <dbReference type="SAM" id="MobiDB-lite"/>
    </source>
</evidence>
<keyword evidence="6" id="KW-1015">Disulfide bond</keyword>
<dbReference type="FunFam" id="2.20.100.10:FF:000076">
    <property type="entry name" value="ADAMTS-like protein 3"/>
    <property type="match status" value="1"/>
</dbReference>
<evidence type="ECO:0000313" key="12">
    <source>
        <dbReference type="Proteomes" id="UP000029965"/>
    </source>
</evidence>
<dbReference type="STRING" id="60711.ENSCSAP00000013343"/>
<keyword evidence="7" id="KW-0325">Glycoprotein</keyword>
<evidence type="ECO:0000259" key="9">
    <source>
        <dbReference type="PROSITE" id="PS50835"/>
    </source>
</evidence>
<dbReference type="PANTHER" id="PTHR13723:SF169">
    <property type="entry name" value="ADAMTS-LIKE PROTEIN 3"/>
    <property type="match status" value="1"/>
</dbReference>
<dbReference type="InterPro" id="IPR003598">
    <property type="entry name" value="Ig_sub2"/>
</dbReference>
<proteinExistence type="predicted"/>
<dbReference type="Pfam" id="PF13927">
    <property type="entry name" value="Ig_3"/>
    <property type="match status" value="1"/>
</dbReference>
<reference evidence="11" key="2">
    <citation type="submission" date="2025-08" db="UniProtKB">
        <authorList>
            <consortium name="Ensembl"/>
        </authorList>
    </citation>
    <scope>IDENTIFICATION</scope>
</reference>
<feature type="domain" description="Ig-like" evidence="9">
    <location>
        <begin position="804"/>
        <end position="900"/>
    </location>
</feature>
<dbReference type="InterPro" id="IPR000884">
    <property type="entry name" value="TSP1_rpt"/>
</dbReference>
<feature type="domain" description="Ig-like" evidence="9">
    <location>
        <begin position="1204"/>
        <end position="1286"/>
    </location>
</feature>
<dbReference type="InterPro" id="IPR010909">
    <property type="entry name" value="PLAC"/>
</dbReference>
<evidence type="ECO:0000259" key="10">
    <source>
        <dbReference type="PROSITE" id="PS50900"/>
    </source>
</evidence>
<dbReference type="Gene3D" id="2.60.40.10">
    <property type="entry name" value="Immunoglobulins"/>
    <property type="match status" value="3"/>
</dbReference>
<reference evidence="11 12" key="1">
    <citation type="submission" date="2014-03" db="EMBL/GenBank/DDBJ databases">
        <authorList>
            <person name="Warren W."/>
            <person name="Wilson R.K."/>
        </authorList>
    </citation>
    <scope>NUCLEOTIDE SEQUENCE</scope>
</reference>
<evidence type="ECO:0000256" key="3">
    <source>
        <dbReference type="ARBA" id="ARBA00022530"/>
    </source>
</evidence>
<name>A0A0D9RXK4_CHLSB</name>
<organism evidence="11 12">
    <name type="scientific">Chlorocebus sabaeus</name>
    <name type="common">Green monkey</name>
    <name type="synonym">Simia sabaea</name>
    <dbReference type="NCBI Taxonomy" id="60711"/>
    <lineage>
        <taxon>Eukaryota</taxon>
        <taxon>Metazoa</taxon>
        <taxon>Chordata</taxon>
        <taxon>Craniata</taxon>
        <taxon>Vertebrata</taxon>
        <taxon>Euteleostomi</taxon>
        <taxon>Mammalia</taxon>
        <taxon>Eutheria</taxon>
        <taxon>Euarchontoglires</taxon>
        <taxon>Primates</taxon>
        <taxon>Haplorrhini</taxon>
        <taxon>Catarrhini</taxon>
        <taxon>Cercopithecidae</taxon>
        <taxon>Cercopithecinae</taxon>
        <taxon>Chlorocebus</taxon>
    </lineage>
</organism>
<accession>A0A0D9RXK4</accession>
<dbReference type="InterPro" id="IPR036383">
    <property type="entry name" value="TSP1_rpt_sf"/>
</dbReference>
<dbReference type="InterPro" id="IPR013783">
    <property type="entry name" value="Ig-like_fold"/>
</dbReference>
<dbReference type="InterPro" id="IPR013098">
    <property type="entry name" value="Ig_I-set"/>
</dbReference>
<feature type="region of interest" description="Disordered" evidence="8">
    <location>
        <begin position="1061"/>
        <end position="1092"/>
    </location>
</feature>
<dbReference type="PROSITE" id="PS50900">
    <property type="entry name" value="PLAC"/>
    <property type="match status" value="1"/>
</dbReference>
<dbReference type="CDD" id="cd00096">
    <property type="entry name" value="Ig"/>
    <property type="match status" value="1"/>
</dbReference>
<keyword evidence="12" id="KW-1185">Reference proteome</keyword>
<dbReference type="Pfam" id="PF08686">
    <property type="entry name" value="PLAC"/>
    <property type="match status" value="1"/>
</dbReference>
<evidence type="ECO:0000256" key="2">
    <source>
        <dbReference type="ARBA" id="ARBA00022525"/>
    </source>
</evidence>
<dbReference type="FunFam" id="2.60.120.830:FF:000002">
    <property type="entry name" value="ADAMTS like 1"/>
    <property type="match status" value="1"/>
</dbReference>
<dbReference type="FunFam" id="2.60.40.10:FF:001484">
    <property type="entry name" value="ADAMTS like 3"/>
    <property type="match status" value="1"/>
</dbReference>
<dbReference type="EMBL" id="AQIB01129017">
    <property type="status" value="NOT_ANNOTATED_CDS"/>
    <property type="molecule type" value="Genomic_DNA"/>
</dbReference>
<dbReference type="jPOST" id="A0A0D9RXK4"/>
<evidence type="ECO:0000256" key="1">
    <source>
        <dbReference type="ARBA" id="ARBA00004498"/>
    </source>
</evidence>
<comment type="subcellular location">
    <subcellularLocation>
        <location evidence="1">Secreted</location>
        <location evidence="1">Extracellular space</location>
        <location evidence="1">Extracellular matrix</location>
    </subcellularLocation>
</comment>
<dbReference type="EMBL" id="AQIB01129016">
    <property type="status" value="NOT_ANNOTATED_CDS"/>
    <property type="molecule type" value="Genomic_DNA"/>
</dbReference>
<dbReference type="Pfam" id="PF00090">
    <property type="entry name" value="TSP_1"/>
    <property type="match status" value="1"/>
</dbReference>
<keyword evidence="2" id="KW-0964">Secreted</keyword>
<feature type="domain" description="PLAC" evidence="10">
    <location>
        <begin position="1563"/>
        <end position="1599"/>
    </location>
</feature>
<keyword evidence="5" id="KW-0677">Repeat</keyword>
<dbReference type="FunFam" id="2.20.100.10:FF:000011">
    <property type="entry name" value="A disintegrin and metalloproteinase with thrombospondin motifs 3"/>
    <property type="match status" value="1"/>
</dbReference>
<evidence type="ECO:0000256" key="7">
    <source>
        <dbReference type="ARBA" id="ARBA00023180"/>
    </source>
</evidence>
<dbReference type="Bgee" id="ENSCSAG00000017309">
    <property type="expression patterns" value="Expressed in fibroblast and 5 other cell types or tissues"/>
</dbReference>
<dbReference type="SUPFAM" id="SSF48726">
    <property type="entry name" value="Immunoglobulin"/>
    <property type="match status" value="3"/>
</dbReference>
<evidence type="ECO:0000256" key="6">
    <source>
        <dbReference type="ARBA" id="ARBA00023157"/>
    </source>
</evidence>
<dbReference type="FunFam" id="2.20.100.10:FF:000009">
    <property type="entry name" value="ADAMTS-like protein 3 isoform A"/>
    <property type="match status" value="2"/>
</dbReference>
<dbReference type="InterPro" id="IPR007110">
    <property type="entry name" value="Ig-like_dom"/>
</dbReference>
<dbReference type="eggNOG" id="KOG3538">
    <property type="taxonomic scope" value="Eukaryota"/>
</dbReference>
<dbReference type="OMA" id="PCGQWVV"/>
<feature type="domain" description="Ig-like" evidence="9">
    <location>
        <begin position="1093"/>
        <end position="1187"/>
    </location>
</feature>
<evidence type="ECO:0000313" key="11">
    <source>
        <dbReference type="Ensembl" id="ENSCSAP00000013343.1"/>
    </source>
</evidence>
<dbReference type="EMBL" id="AQIB01129014">
    <property type="status" value="NOT_ANNOTATED_CDS"/>
    <property type="molecule type" value="Genomic_DNA"/>
</dbReference>
<dbReference type="InterPro" id="IPR036179">
    <property type="entry name" value="Ig-like_dom_sf"/>
</dbReference>
<keyword evidence="3" id="KW-0272">Extracellular matrix</keyword>
<dbReference type="SMART" id="SM00409">
    <property type="entry name" value="IG"/>
    <property type="match status" value="3"/>
</dbReference>
<dbReference type="Pfam" id="PF07679">
    <property type="entry name" value="I-set"/>
    <property type="match status" value="2"/>
</dbReference>
<dbReference type="FunFam" id="2.20.100.10:FF:000025">
    <property type="entry name" value="ADAMTS like 1"/>
    <property type="match status" value="1"/>
</dbReference>
<dbReference type="SUPFAM" id="SSF82895">
    <property type="entry name" value="TSP-1 type 1 repeat"/>
    <property type="match status" value="12"/>
</dbReference>
<dbReference type="PROSITE" id="PS50835">
    <property type="entry name" value="IG_LIKE"/>
    <property type="match status" value="3"/>
</dbReference>
<dbReference type="InterPro" id="IPR050439">
    <property type="entry name" value="ADAMTS_ADAMTS-like"/>
</dbReference>
<evidence type="ECO:0000256" key="4">
    <source>
        <dbReference type="ARBA" id="ARBA00022729"/>
    </source>
</evidence>
<evidence type="ECO:0000256" key="5">
    <source>
        <dbReference type="ARBA" id="ARBA00022737"/>
    </source>
</evidence>
<dbReference type="SMART" id="SM00408">
    <property type="entry name" value="IGc2"/>
    <property type="match status" value="3"/>
</dbReference>
<dbReference type="Gene3D" id="2.20.100.10">
    <property type="entry name" value="Thrombospondin type-1 (TSP1) repeat"/>
    <property type="match status" value="12"/>
</dbReference>
<dbReference type="SMART" id="SM00209">
    <property type="entry name" value="TSP1"/>
    <property type="match status" value="12"/>
</dbReference>
<dbReference type="EMBL" id="AQIB01129019">
    <property type="status" value="NOT_ANNOTATED_CDS"/>
    <property type="molecule type" value="Genomic_DNA"/>
</dbReference>